<organism evidence="2 4">
    <name type="scientific">Stutzerimonas balearica DSM 6083</name>
    <dbReference type="NCBI Taxonomy" id="1123016"/>
    <lineage>
        <taxon>Bacteria</taxon>
        <taxon>Pseudomonadati</taxon>
        <taxon>Pseudomonadota</taxon>
        <taxon>Gammaproteobacteria</taxon>
        <taxon>Pseudomonadales</taxon>
        <taxon>Pseudomonadaceae</taxon>
        <taxon>Stutzerimonas</taxon>
    </lineage>
</organism>
<evidence type="ECO:0000313" key="5">
    <source>
        <dbReference type="Proteomes" id="UP000182276"/>
    </source>
</evidence>
<name>A0A8D3Y2S9_9GAMM</name>
<evidence type="ECO:0008006" key="6">
    <source>
        <dbReference type="Google" id="ProtNLM"/>
    </source>
</evidence>
<evidence type="ECO:0000256" key="1">
    <source>
        <dbReference type="SAM" id="Phobius"/>
    </source>
</evidence>
<sequence length="111" mass="11652">MNAPHLLIALSLAYAGMLGLCLGMQRHWKQLASPRLPAAARRACMPSGLLLLAASVWFAGRLWPGGMAVVAWLAMLSLTGLGLLLLLPYRPRLALAMPLLGALLAGISAIG</sequence>
<keyword evidence="1" id="KW-0472">Membrane</keyword>
<evidence type="ECO:0000313" key="3">
    <source>
        <dbReference type="EMBL" id="SDM06582.1"/>
    </source>
</evidence>
<dbReference type="RefSeq" id="WP_052264567.1">
    <property type="nucleotide sequence ID" value="NZ_CP007511.1"/>
</dbReference>
<dbReference type="EMBL" id="CP007511">
    <property type="protein sequence ID" value="AJE15841.1"/>
    <property type="molecule type" value="Genomic_DNA"/>
</dbReference>
<reference evidence="4" key="1">
    <citation type="submission" date="2014-03" db="EMBL/GenBank/DDBJ databases">
        <title>Complete genome of Pseudomonas balearica DSM 6083T, a sewage water isolate from an enrichment with 2-methylnaphthalene.</title>
        <authorList>
            <person name="Salva-Serra F."/>
            <person name="Jaen-Luchoro D."/>
            <person name="Busquets A."/>
            <person name="Pena A."/>
            <person name="Gomila M."/>
            <person name="Bosch R."/>
            <person name="Nogales B."/>
            <person name="Garcia-Valdes E."/>
            <person name="Lalucat J."/>
            <person name="Bennasar A."/>
        </authorList>
    </citation>
    <scope>NUCLEOTIDE SEQUENCE [LARGE SCALE GENOMIC DNA]</scope>
    <source>
        <strain evidence="4">DSM 6083</strain>
    </source>
</reference>
<feature type="transmembrane region" description="Helical" evidence="1">
    <location>
        <begin position="6"/>
        <end position="23"/>
    </location>
</feature>
<gene>
    <name evidence="2" type="ORF">CL52_12660</name>
    <name evidence="3" type="ORF">SAMN05660875_10212</name>
</gene>
<keyword evidence="5" id="KW-1185">Reference proteome</keyword>
<accession>A0A8D3Y2S9</accession>
<reference evidence="3 5" key="2">
    <citation type="submission" date="2016-10" db="EMBL/GenBank/DDBJ databases">
        <authorList>
            <person name="Varghese N."/>
            <person name="Submissions S."/>
        </authorList>
    </citation>
    <scope>NUCLEOTIDE SEQUENCE [LARGE SCALE GENOMIC DNA]</scope>
    <source>
        <strain evidence="3 5">DSM 6083</strain>
    </source>
</reference>
<dbReference type="AlphaFoldDB" id="A0A8D3Y2S9"/>
<feature type="transmembrane region" description="Helical" evidence="1">
    <location>
        <begin position="43"/>
        <end position="60"/>
    </location>
</feature>
<dbReference type="Pfam" id="PF11804">
    <property type="entry name" value="DUF3325"/>
    <property type="match status" value="1"/>
</dbReference>
<dbReference type="KEGG" id="pbm:CL52_12660"/>
<reference evidence="2 4" key="3">
    <citation type="journal article" name="Genome Announc.">
        <title>Complete Genome Sequence of Pseudomonas balearica DSM 6083T.</title>
        <authorList>
            <person name="Bennasar-Figueras A."/>
            <person name="Salva-Serra F."/>
            <person name="Jaen-Luchoro D."/>
            <person name="Segui C."/>
            <person name="Aliaga F."/>
            <person name="Busquets A."/>
            <person name="Gomila M."/>
            <person name="Moore E.R."/>
            <person name="Lalucat J."/>
        </authorList>
    </citation>
    <scope>NUCLEOTIDE SEQUENCE [LARGE SCALE GENOMIC DNA]</scope>
    <source>
        <strain evidence="4">DSM 6083</strain>
        <strain evidence="2">DSM6083</strain>
    </source>
</reference>
<dbReference type="GeneID" id="77260755"/>
<dbReference type="Proteomes" id="UP000031271">
    <property type="component" value="Chromosome"/>
</dbReference>
<dbReference type="InterPro" id="IPR021762">
    <property type="entry name" value="DUF3325"/>
</dbReference>
<feature type="transmembrane region" description="Helical" evidence="1">
    <location>
        <begin position="66"/>
        <end position="86"/>
    </location>
</feature>
<dbReference type="EMBL" id="FNHO01000002">
    <property type="protein sequence ID" value="SDM06582.1"/>
    <property type="molecule type" value="Genomic_DNA"/>
</dbReference>
<evidence type="ECO:0000313" key="2">
    <source>
        <dbReference type="EMBL" id="AJE15841.1"/>
    </source>
</evidence>
<dbReference type="Proteomes" id="UP000182276">
    <property type="component" value="Unassembled WGS sequence"/>
</dbReference>
<feature type="transmembrane region" description="Helical" evidence="1">
    <location>
        <begin position="93"/>
        <end position="110"/>
    </location>
</feature>
<proteinExistence type="predicted"/>
<protein>
    <recommendedName>
        <fullName evidence="6">DUF3325 domain-containing protein</fullName>
    </recommendedName>
</protein>
<keyword evidence="1" id="KW-0812">Transmembrane</keyword>
<keyword evidence="1" id="KW-1133">Transmembrane helix</keyword>
<evidence type="ECO:0000313" key="4">
    <source>
        <dbReference type="Proteomes" id="UP000031271"/>
    </source>
</evidence>